<evidence type="ECO:0000313" key="2">
    <source>
        <dbReference type="EMBL" id="KAH3791768.1"/>
    </source>
</evidence>
<keyword evidence="3" id="KW-1185">Reference proteome</keyword>
<sequence>MTCLNNMDGPKVILFVKNHFVERNGIAKVFHNLTECNTITRLQNEAVECNCVDKDRVVCTITGIQYISEGDEWSCATYHEGKPVYSNTARVERNEIPSKTIDEQSTSVIVTQKPDVTADDAKIKYPYTTNIEHIVTATDITHIFTSYATTKKPIAPLTTMFYVIGLVVLLFVIVIVASCIKDCQIQ</sequence>
<protein>
    <submittedName>
        <fullName evidence="2">Uncharacterized protein</fullName>
    </submittedName>
</protein>
<gene>
    <name evidence="2" type="ORF">DPMN_145258</name>
</gene>
<name>A0A9D4F4L4_DREPO</name>
<feature type="transmembrane region" description="Helical" evidence="1">
    <location>
        <begin position="160"/>
        <end position="180"/>
    </location>
</feature>
<keyword evidence="1" id="KW-0812">Transmembrane</keyword>
<evidence type="ECO:0000256" key="1">
    <source>
        <dbReference type="SAM" id="Phobius"/>
    </source>
</evidence>
<keyword evidence="1" id="KW-1133">Transmembrane helix</keyword>
<dbReference type="Proteomes" id="UP000828390">
    <property type="component" value="Unassembled WGS sequence"/>
</dbReference>
<organism evidence="2 3">
    <name type="scientific">Dreissena polymorpha</name>
    <name type="common">Zebra mussel</name>
    <name type="synonym">Mytilus polymorpha</name>
    <dbReference type="NCBI Taxonomy" id="45954"/>
    <lineage>
        <taxon>Eukaryota</taxon>
        <taxon>Metazoa</taxon>
        <taxon>Spiralia</taxon>
        <taxon>Lophotrochozoa</taxon>
        <taxon>Mollusca</taxon>
        <taxon>Bivalvia</taxon>
        <taxon>Autobranchia</taxon>
        <taxon>Heteroconchia</taxon>
        <taxon>Euheterodonta</taxon>
        <taxon>Imparidentia</taxon>
        <taxon>Neoheterodontei</taxon>
        <taxon>Myida</taxon>
        <taxon>Dreissenoidea</taxon>
        <taxon>Dreissenidae</taxon>
        <taxon>Dreissena</taxon>
    </lineage>
</organism>
<dbReference type="EMBL" id="JAIWYP010000007">
    <property type="protein sequence ID" value="KAH3791768.1"/>
    <property type="molecule type" value="Genomic_DNA"/>
</dbReference>
<dbReference type="AlphaFoldDB" id="A0A9D4F4L4"/>
<comment type="caution">
    <text evidence="2">The sequence shown here is derived from an EMBL/GenBank/DDBJ whole genome shotgun (WGS) entry which is preliminary data.</text>
</comment>
<reference evidence="2" key="2">
    <citation type="submission" date="2020-11" db="EMBL/GenBank/DDBJ databases">
        <authorList>
            <person name="McCartney M.A."/>
            <person name="Auch B."/>
            <person name="Kono T."/>
            <person name="Mallez S."/>
            <person name="Becker A."/>
            <person name="Gohl D.M."/>
            <person name="Silverstein K.A.T."/>
            <person name="Koren S."/>
            <person name="Bechman K.B."/>
            <person name="Herman A."/>
            <person name="Abrahante J.E."/>
            <person name="Garbe J."/>
        </authorList>
    </citation>
    <scope>NUCLEOTIDE SEQUENCE</scope>
    <source>
        <strain evidence="2">Duluth1</strain>
        <tissue evidence="2">Whole animal</tissue>
    </source>
</reference>
<proteinExistence type="predicted"/>
<accession>A0A9D4F4L4</accession>
<evidence type="ECO:0000313" key="3">
    <source>
        <dbReference type="Proteomes" id="UP000828390"/>
    </source>
</evidence>
<keyword evidence="1" id="KW-0472">Membrane</keyword>
<reference evidence="2" key="1">
    <citation type="journal article" date="2019" name="bioRxiv">
        <title>The Genome of the Zebra Mussel, Dreissena polymorpha: A Resource for Invasive Species Research.</title>
        <authorList>
            <person name="McCartney M.A."/>
            <person name="Auch B."/>
            <person name="Kono T."/>
            <person name="Mallez S."/>
            <person name="Zhang Y."/>
            <person name="Obille A."/>
            <person name="Becker A."/>
            <person name="Abrahante J.E."/>
            <person name="Garbe J."/>
            <person name="Badalamenti J.P."/>
            <person name="Herman A."/>
            <person name="Mangelson H."/>
            <person name="Liachko I."/>
            <person name="Sullivan S."/>
            <person name="Sone E.D."/>
            <person name="Koren S."/>
            <person name="Silverstein K.A.T."/>
            <person name="Beckman K.B."/>
            <person name="Gohl D.M."/>
        </authorList>
    </citation>
    <scope>NUCLEOTIDE SEQUENCE</scope>
    <source>
        <strain evidence="2">Duluth1</strain>
        <tissue evidence="2">Whole animal</tissue>
    </source>
</reference>